<dbReference type="PANTHER" id="PTHR10093">
    <property type="entry name" value="IRON-SULFUR CLUSTER ASSEMBLY ENZYME NIFU HOMOLOG"/>
    <property type="match status" value="1"/>
</dbReference>
<reference evidence="4" key="1">
    <citation type="journal article" date="2017" name="Genome Announc.">
        <title>Draft Genome Sequence of Terrimicrobium sacchariphilum NM-5T, a Facultative Anaerobic Soil Bacterium of the Class Spartobacteria.</title>
        <authorList>
            <person name="Qiu Y.L."/>
            <person name="Tourlousse D.M."/>
            <person name="Matsuura N."/>
            <person name="Ohashi A."/>
            <person name="Sekiguchi Y."/>
        </authorList>
    </citation>
    <scope>NUCLEOTIDE SEQUENCE [LARGE SCALE GENOMIC DNA]</scope>
    <source>
        <strain evidence="4">NM-5</strain>
    </source>
</reference>
<dbReference type="InParanoid" id="A0A146GAF3"/>
<dbReference type="InterPro" id="IPR002871">
    <property type="entry name" value="NIF_FeS_clus_asmbl_NifU_N"/>
</dbReference>
<evidence type="ECO:0000313" key="3">
    <source>
        <dbReference type="EMBL" id="GAT34619.1"/>
    </source>
</evidence>
<protein>
    <submittedName>
        <fullName evidence="3">Nitrogen fixation protein NifU</fullName>
    </submittedName>
</protein>
<gene>
    <name evidence="3" type="ORF">TSACC_23051</name>
</gene>
<dbReference type="GO" id="GO:0051536">
    <property type="term" value="F:iron-sulfur cluster binding"/>
    <property type="evidence" value="ECO:0007669"/>
    <property type="project" value="InterPro"/>
</dbReference>
<dbReference type="FunFam" id="3.90.1010.10:FF:000002">
    <property type="entry name" value="Iron-sulfur cluster assembly scaffold protein NifU"/>
    <property type="match status" value="1"/>
</dbReference>
<name>A0A146GAF3_TERSA</name>
<evidence type="ECO:0000259" key="2">
    <source>
        <dbReference type="Pfam" id="PF01592"/>
    </source>
</evidence>
<evidence type="ECO:0000256" key="1">
    <source>
        <dbReference type="ARBA" id="ARBA00006420"/>
    </source>
</evidence>
<dbReference type="GO" id="GO:0005506">
    <property type="term" value="F:iron ion binding"/>
    <property type="evidence" value="ECO:0007669"/>
    <property type="project" value="InterPro"/>
</dbReference>
<dbReference type="AlphaFoldDB" id="A0A146GAF3"/>
<dbReference type="Pfam" id="PF01592">
    <property type="entry name" value="NifU_N"/>
    <property type="match status" value="1"/>
</dbReference>
<dbReference type="NCBIfam" id="TIGR01994">
    <property type="entry name" value="SUF_scaf_2"/>
    <property type="match status" value="1"/>
</dbReference>
<keyword evidence="4" id="KW-1185">Reference proteome</keyword>
<dbReference type="GO" id="GO:0016226">
    <property type="term" value="P:iron-sulfur cluster assembly"/>
    <property type="evidence" value="ECO:0007669"/>
    <property type="project" value="InterPro"/>
</dbReference>
<dbReference type="CDD" id="cd06664">
    <property type="entry name" value="IscU_like"/>
    <property type="match status" value="1"/>
</dbReference>
<organism evidence="3 4">
    <name type="scientific">Terrimicrobium sacchariphilum</name>
    <dbReference type="NCBI Taxonomy" id="690879"/>
    <lineage>
        <taxon>Bacteria</taxon>
        <taxon>Pseudomonadati</taxon>
        <taxon>Verrucomicrobiota</taxon>
        <taxon>Terrimicrobiia</taxon>
        <taxon>Terrimicrobiales</taxon>
        <taxon>Terrimicrobiaceae</taxon>
        <taxon>Terrimicrobium</taxon>
    </lineage>
</organism>
<proteinExistence type="inferred from homology"/>
<dbReference type="Proteomes" id="UP000076023">
    <property type="component" value="Unassembled WGS sequence"/>
</dbReference>
<dbReference type="OrthoDB" id="9804157at2"/>
<evidence type="ECO:0000313" key="4">
    <source>
        <dbReference type="Proteomes" id="UP000076023"/>
    </source>
</evidence>
<dbReference type="Gene3D" id="3.90.1010.10">
    <property type="match status" value="1"/>
</dbReference>
<comment type="similarity">
    <text evidence="1">Belongs to the NifU family.</text>
</comment>
<dbReference type="STRING" id="690879.TSACC_23051"/>
<comment type="caution">
    <text evidence="3">The sequence shown here is derived from an EMBL/GenBank/DDBJ whole genome shotgun (WGS) entry which is preliminary data.</text>
</comment>
<dbReference type="EMBL" id="BDCO01000002">
    <property type="protein sequence ID" value="GAT34619.1"/>
    <property type="molecule type" value="Genomic_DNA"/>
</dbReference>
<dbReference type="SUPFAM" id="SSF82649">
    <property type="entry name" value="SufE/NifU"/>
    <property type="match status" value="1"/>
</dbReference>
<dbReference type="RefSeq" id="WP_075080233.1">
    <property type="nucleotide sequence ID" value="NZ_BDCO01000002.1"/>
</dbReference>
<accession>A0A146GAF3</accession>
<sequence length="152" mass="16602">MNLEELYQEVILDHSKRPRNFGPLPDATVTVRGDNPSCGDEIELSLKLNGDQIEDVKFTGQGCAICMASASLLTLKVKKKEKAQAEALLKGFKDMLTAPEAPESNDTLGDLQIFSAVRRFPQRVKCATLSWRALEQALEAHAGSVTTEEPAS</sequence>
<feature type="domain" description="NIF system FeS cluster assembly NifU N-terminal" evidence="2">
    <location>
        <begin position="7"/>
        <end position="126"/>
    </location>
</feature>